<evidence type="ECO:0000313" key="2">
    <source>
        <dbReference type="EMBL" id="GMT27535.1"/>
    </source>
</evidence>
<keyword evidence="1" id="KW-0812">Transmembrane</keyword>
<reference evidence="2" key="1">
    <citation type="submission" date="2023-10" db="EMBL/GenBank/DDBJ databases">
        <title>Genome assembly of Pristionchus species.</title>
        <authorList>
            <person name="Yoshida K."/>
            <person name="Sommer R.J."/>
        </authorList>
    </citation>
    <scope>NUCLEOTIDE SEQUENCE</scope>
    <source>
        <strain evidence="2">RS5133</strain>
    </source>
</reference>
<keyword evidence="3" id="KW-1185">Reference proteome</keyword>
<sequence>MSLASANTAASFEWQMIAVIGEAAVSLLLLICAVYFALRGWRTKPSRNSSARGSAIVANPD</sequence>
<evidence type="ECO:0000256" key="1">
    <source>
        <dbReference type="SAM" id="Phobius"/>
    </source>
</evidence>
<feature type="non-terminal residue" evidence="2">
    <location>
        <position position="61"/>
    </location>
</feature>
<accession>A0AAV5WA55</accession>
<gene>
    <name evidence="2" type="ORF">PFISCL1PPCAC_18832</name>
</gene>
<dbReference type="AlphaFoldDB" id="A0AAV5WA55"/>
<dbReference type="EMBL" id="BTSY01000005">
    <property type="protein sequence ID" value="GMT27535.1"/>
    <property type="molecule type" value="Genomic_DNA"/>
</dbReference>
<feature type="transmembrane region" description="Helical" evidence="1">
    <location>
        <begin position="16"/>
        <end position="38"/>
    </location>
</feature>
<name>A0AAV5WA55_9BILA</name>
<dbReference type="Proteomes" id="UP001432322">
    <property type="component" value="Unassembled WGS sequence"/>
</dbReference>
<organism evidence="2 3">
    <name type="scientific">Pristionchus fissidentatus</name>
    <dbReference type="NCBI Taxonomy" id="1538716"/>
    <lineage>
        <taxon>Eukaryota</taxon>
        <taxon>Metazoa</taxon>
        <taxon>Ecdysozoa</taxon>
        <taxon>Nematoda</taxon>
        <taxon>Chromadorea</taxon>
        <taxon>Rhabditida</taxon>
        <taxon>Rhabditina</taxon>
        <taxon>Diplogasteromorpha</taxon>
        <taxon>Diplogasteroidea</taxon>
        <taxon>Neodiplogasteridae</taxon>
        <taxon>Pristionchus</taxon>
    </lineage>
</organism>
<keyword evidence="1" id="KW-0472">Membrane</keyword>
<protein>
    <submittedName>
        <fullName evidence="2">Uncharacterized protein</fullName>
    </submittedName>
</protein>
<comment type="caution">
    <text evidence="2">The sequence shown here is derived from an EMBL/GenBank/DDBJ whole genome shotgun (WGS) entry which is preliminary data.</text>
</comment>
<keyword evidence="1" id="KW-1133">Transmembrane helix</keyword>
<proteinExistence type="predicted"/>
<evidence type="ECO:0000313" key="3">
    <source>
        <dbReference type="Proteomes" id="UP001432322"/>
    </source>
</evidence>